<dbReference type="InterPro" id="IPR051797">
    <property type="entry name" value="TrmB-like"/>
</dbReference>
<name>A0A1F6DAR2_9BACT</name>
<dbReference type="PANTHER" id="PTHR34293">
    <property type="entry name" value="HTH-TYPE TRANSCRIPTIONAL REGULATOR TRMBL2"/>
    <property type="match status" value="1"/>
</dbReference>
<dbReference type="InterPro" id="IPR036390">
    <property type="entry name" value="WH_DNA-bd_sf"/>
</dbReference>
<evidence type="ECO:0000259" key="1">
    <source>
        <dbReference type="Pfam" id="PF01978"/>
    </source>
</evidence>
<dbReference type="EMBL" id="MFKX01000006">
    <property type="protein sequence ID" value="OGG58122.1"/>
    <property type="molecule type" value="Genomic_DNA"/>
</dbReference>
<comment type="caution">
    <text evidence="2">The sequence shown here is derived from an EMBL/GenBank/DDBJ whole genome shotgun (WGS) entry which is preliminary data.</text>
</comment>
<dbReference type="Proteomes" id="UP000177958">
    <property type="component" value="Unassembled WGS sequence"/>
</dbReference>
<gene>
    <name evidence="2" type="ORF">A2853_01235</name>
</gene>
<dbReference type="PANTHER" id="PTHR34293:SF1">
    <property type="entry name" value="HTH-TYPE TRANSCRIPTIONAL REGULATOR TRMBL2"/>
    <property type="match status" value="1"/>
</dbReference>
<evidence type="ECO:0000313" key="3">
    <source>
        <dbReference type="Proteomes" id="UP000177958"/>
    </source>
</evidence>
<dbReference type="Gene3D" id="1.10.10.10">
    <property type="entry name" value="Winged helix-like DNA-binding domain superfamily/Winged helix DNA-binding domain"/>
    <property type="match status" value="1"/>
</dbReference>
<reference evidence="2 3" key="1">
    <citation type="journal article" date="2016" name="Nat. Commun.">
        <title>Thousands of microbial genomes shed light on interconnected biogeochemical processes in an aquifer system.</title>
        <authorList>
            <person name="Anantharaman K."/>
            <person name="Brown C.T."/>
            <person name="Hug L.A."/>
            <person name="Sharon I."/>
            <person name="Castelle C.J."/>
            <person name="Probst A.J."/>
            <person name="Thomas B.C."/>
            <person name="Singh A."/>
            <person name="Wilkins M.J."/>
            <person name="Karaoz U."/>
            <person name="Brodie E.L."/>
            <person name="Williams K.H."/>
            <person name="Hubbard S.S."/>
            <person name="Banfield J.F."/>
        </authorList>
    </citation>
    <scope>NUCLEOTIDE SEQUENCE [LARGE SCALE GENOMIC DNA]</scope>
</reference>
<dbReference type="InterPro" id="IPR036388">
    <property type="entry name" value="WH-like_DNA-bd_sf"/>
</dbReference>
<dbReference type="SUPFAM" id="SSF46785">
    <property type="entry name" value="Winged helix' DNA-binding domain"/>
    <property type="match status" value="1"/>
</dbReference>
<dbReference type="Pfam" id="PF01978">
    <property type="entry name" value="TrmB"/>
    <property type="match status" value="1"/>
</dbReference>
<protein>
    <recommendedName>
        <fullName evidence="1">Transcription regulator TrmB N-terminal domain-containing protein</fullName>
    </recommendedName>
</protein>
<dbReference type="InterPro" id="IPR002831">
    <property type="entry name" value="Tscrpt_reg_TrmB_N"/>
</dbReference>
<dbReference type="AlphaFoldDB" id="A0A1F6DAR2"/>
<proteinExistence type="predicted"/>
<organism evidence="2 3">
    <name type="scientific">Candidatus Kaiserbacteria bacterium RIFCSPHIGHO2_01_FULL_55_17</name>
    <dbReference type="NCBI Taxonomy" id="1798484"/>
    <lineage>
        <taxon>Bacteria</taxon>
        <taxon>Candidatus Kaiseribacteriota</taxon>
    </lineage>
</organism>
<accession>A0A1F6DAR2</accession>
<feature type="domain" description="Transcription regulator TrmB N-terminal" evidence="1">
    <location>
        <begin position="8"/>
        <end position="76"/>
    </location>
</feature>
<sequence length="247" mass="28431">MEISENLLTTLGFDHMQAQVYLAALELGEATMQALARKSGVNRSTIYTFIDDLKDRGYILETPKNKRRVYSAVHPEHLVGMQKARLAELQNVLPELLAVYNTSTTKPRVTFYEGIQGLKEVYADMLREKKEIVAYEDLSNLTPEVRSHIFEWFPKERARKDILIKTISRDNPFTREFVKHNRGFLRETKFVTSSELKTDVNIYGDKVALIDLQSKPPFAVLIENSNLAETLRTVWRQLWDKLGPVVG</sequence>
<evidence type="ECO:0000313" key="2">
    <source>
        <dbReference type="EMBL" id="OGG58122.1"/>
    </source>
</evidence>